<dbReference type="RefSeq" id="WP_420902766.1">
    <property type="nucleotide sequence ID" value="NZ_JAJNCM010000036.1"/>
</dbReference>
<protein>
    <submittedName>
        <fullName evidence="2">Uncharacterized protein</fullName>
    </submittedName>
</protein>
<accession>A0A098BFL6</accession>
<evidence type="ECO:0000256" key="1">
    <source>
        <dbReference type="SAM" id="MobiDB-lite"/>
    </source>
</evidence>
<sequence length="160" mass="17693">MAPLEPEQGRPGKIQYTGKPTENPNDKVVPGKMRSDREELPAGWTKEQADRAEIAEARLQKNQQEESSGITAFVAPGCQIYWPSEFQVCGAIRDKYNSLGAQFSFLLLPTTHELTNPDGHGKRSHFRTVRSTGPPPRGHTRSSTSFTRSGASTGPRQSRE</sequence>
<evidence type="ECO:0000313" key="2">
    <source>
        <dbReference type="EMBL" id="CDZ87538.1"/>
    </source>
</evidence>
<reference evidence="2 3" key="1">
    <citation type="journal article" date="2014" name="Genome Announc.">
        <title>Draft Genome Sequence of Propane- and Butane-Oxidizing Actinobacterium Rhodococcus ruber IEGM 231.</title>
        <authorList>
            <person name="Ivshina I.B."/>
            <person name="Kuyukina M.S."/>
            <person name="Krivoruchko A.V."/>
            <person name="Barbe V."/>
            <person name="Fischer C."/>
        </authorList>
    </citation>
    <scope>NUCLEOTIDE SEQUENCE [LARGE SCALE GENOMIC DNA]</scope>
</reference>
<name>A0A098BFL6_9NOCA</name>
<evidence type="ECO:0000313" key="3">
    <source>
        <dbReference type="Proteomes" id="UP000042997"/>
    </source>
</evidence>
<proteinExistence type="predicted"/>
<dbReference type="EMBL" id="CCSD01000039">
    <property type="protein sequence ID" value="CDZ87538.1"/>
    <property type="molecule type" value="Genomic_DNA"/>
</dbReference>
<dbReference type="Proteomes" id="UP000042997">
    <property type="component" value="Unassembled WGS sequence"/>
</dbReference>
<organism evidence="2 3">
    <name type="scientific">Rhodococcus ruber</name>
    <dbReference type="NCBI Taxonomy" id="1830"/>
    <lineage>
        <taxon>Bacteria</taxon>
        <taxon>Bacillati</taxon>
        <taxon>Actinomycetota</taxon>
        <taxon>Actinomycetes</taxon>
        <taxon>Mycobacteriales</taxon>
        <taxon>Nocardiaceae</taxon>
        <taxon>Rhodococcus</taxon>
    </lineage>
</organism>
<feature type="region of interest" description="Disordered" evidence="1">
    <location>
        <begin position="114"/>
        <end position="160"/>
    </location>
</feature>
<dbReference type="AlphaFoldDB" id="A0A098BFL6"/>
<feature type="compositionally biased region" description="Polar residues" evidence="1">
    <location>
        <begin position="141"/>
        <end position="160"/>
    </location>
</feature>
<feature type="region of interest" description="Disordered" evidence="1">
    <location>
        <begin position="1"/>
        <end position="45"/>
    </location>
</feature>
<gene>
    <name evidence="2" type="ORF">RHRU231_30066</name>
</gene>